<feature type="domain" description="Ubiquitin-like" evidence="1">
    <location>
        <begin position="36"/>
        <end position="94"/>
    </location>
</feature>
<accession>A0A815FCN4</accession>
<comment type="caution">
    <text evidence="2">The sequence shown here is derived from an EMBL/GenBank/DDBJ whole genome shotgun (WGS) entry which is preliminary data.</text>
</comment>
<dbReference type="InterPro" id="IPR029071">
    <property type="entry name" value="Ubiquitin-like_domsf"/>
</dbReference>
<protein>
    <recommendedName>
        <fullName evidence="1">Ubiquitin-like domain-containing protein</fullName>
    </recommendedName>
</protein>
<sequence length="585" mass="67408">MTGIPVKEQCLVQWDYLIVSDDALSYEDTLVLHSPKHIKLQLLNHTPVDMAVLSLWSIRYLKEEIEKLLKISVERQRLVYNKYELEDEKCVSDYAAIVQNRATVAVQQKYTLSLLPRNVTLLVTDHHSVGDIKDLIQHRLNIARNNQILFMHNEFQNDDQKIFSNPKSDEKGYVIDNTDAKVIIAIDLPNQYRKVYLLDKPATDLDLKKFIEEKFSYATEAQNLRYQTGIRVDNLVASGNVITVSIISNTLFWKLSTSSDRPRQSSLLPSATIEEVINYIAKELSLLPYRINLIGLTERYQPATKRRTYSSYRYDAGQIIQVKVCEPAHRQVRIILPTKTVLQIDVIVDISILELKSMIEKQEGIDVHSQRILKGDQELTDAEIVYDCLLEWANPLTMKIVLNGPLALDSASLAPHYDYDFTNTVDTDEVFMRGNFRYERPHGCKRIALNVVGKYGSEYDDRWLGMTGTDSEEWPVSYHGTEKHNAMSIAEEGFKLSKGDRFKYGRGIYSTPELEVAKLYAKEFMHEEEKYFVLFQNRVNPKYLKVISKEETEIGTYWLSSKGPDDTDEDISDLIRPYAVCIFKA</sequence>
<dbReference type="CDD" id="cd17039">
    <property type="entry name" value="Ubl_ubiquitin_like"/>
    <property type="match status" value="2"/>
</dbReference>
<dbReference type="PANTHER" id="PTHR36649">
    <property type="entry name" value="UBIQUITIN-LIKE DOMAIN-CONTAINING PROTEIN"/>
    <property type="match status" value="1"/>
</dbReference>
<evidence type="ECO:0000313" key="2">
    <source>
        <dbReference type="EMBL" id="CAF1326778.1"/>
    </source>
</evidence>
<proteinExistence type="predicted"/>
<dbReference type="SUPFAM" id="SSF56399">
    <property type="entry name" value="ADP-ribosylation"/>
    <property type="match status" value="1"/>
</dbReference>
<evidence type="ECO:0000313" key="3">
    <source>
        <dbReference type="Proteomes" id="UP000663891"/>
    </source>
</evidence>
<dbReference type="Gene3D" id="3.90.175.10">
    <property type="entry name" value="Diphtheria Toxin, domain 1"/>
    <property type="match status" value="1"/>
</dbReference>
<reference evidence="2" key="1">
    <citation type="submission" date="2021-02" db="EMBL/GenBank/DDBJ databases">
        <authorList>
            <person name="Nowell W R."/>
        </authorList>
    </citation>
    <scope>NUCLEOTIDE SEQUENCE</scope>
</reference>
<dbReference type="EMBL" id="CAJNON010000589">
    <property type="protein sequence ID" value="CAF1326778.1"/>
    <property type="molecule type" value="Genomic_DNA"/>
</dbReference>
<dbReference type="Gene3D" id="3.10.20.90">
    <property type="entry name" value="Phosphatidylinositol 3-kinase Catalytic Subunit, Chain A, domain 1"/>
    <property type="match status" value="2"/>
</dbReference>
<dbReference type="PROSITE" id="PS50053">
    <property type="entry name" value="UBIQUITIN_2"/>
    <property type="match status" value="2"/>
</dbReference>
<dbReference type="Pfam" id="PF00240">
    <property type="entry name" value="ubiquitin"/>
    <property type="match status" value="1"/>
</dbReference>
<organism evidence="2 3">
    <name type="scientific">Adineta steineri</name>
    <dbReference type="NCBI Taxonomy" id="433720"/>
    <lineage>
        <taxon>Eukaryota</taxon>
        <taxon>Metazoa</taxon>
        <taxon>Spiralia</taxon>
        <taxon>Gnathifera</taxon>
        <taxon>Rotifera</taxon>
        <taxon>Eurotatoria</taxon>
        <taxon>Bdelloidea</taxon>
        <taxon>Adinetida</taxon>
        <taxon>Adinetidae</taxon>
        <taxon>Adineta</taxon>
    </lineage>
</organism>
<dbReference type="SUPFAM" id="SSF54236">
    <property type="entry name" value="Ubiquitin-like"/>
    <property type="match status" value="2"/>
</dbReference>
<dbReference type="Proteomes" id="UP000663891">
    <property type="component" value="Unassembled WGS sequence"/>
</dbReference>
<name>A0A815FCN4_9BILA</name>
<dbReference type="InterPro" id="IPR000626">
    <property type="entry name" value="Ubiquitin-like_dom"/>
</dbReference>
<dbReference type="OrthoDB" id="428577at2759"/>
<feature type="domain" description="Ubiquitin-like" evidence="1">
    <location>
        <begin position="332"/>
        <end position="405"/>
    </location>
</feature>
<dbReference type="PANTHER" id="PTHR36649:SF28">
    <property type="entry name" value="UBIQUITIN-LIKE DOMAIN-CONTAINING PROTEIN"/>
    <property type="match status" value="1"/>
</dbReference>
<gene>
    <name evidence="2" type="ORF">VCS650_LOCUS32453</name>
</gene>
<evidence type="ECO:0000259" key="1">
    <source>
        <dbReference type="PROSITE" id="PS50053"/>
    </source>
</evidence>
<dbReference type="AlphaFoldDB" id="A0A815FCN4"/>